<evidence type="ECO:0000259" key="4">
    <source>
        <dbReference type="SMART" id="SM01043"/>
    </source>
</evidence>
<dbReference type="SUPFAM" id="SSF52540">
    <property type="entry name" value="P-loop containing nucleoside triphosphate hydrolases"/>
    <property type="match status" value="1"/>
</dbReference>
<comment type="caution">
    <text evidence="5">The sequence shown here is derived from an EMBL/GenBank/DDBJ whole genome shotgun (WGS) entry which is preliminary data.</text>
</comment>
<dbReference type="InterPro" id="IPR027417">
    <property type="entry name" value="P-loop_NTPase"/>
</dbReference>
<dbReference type="InterPro" id="IPR036388">
    <property type="entry name" value="WH-like_DNA-bd_sf"/>
</dbReference>
<proteinExistence type="predicted"/>
<dbReference type="InterPro" id="IPR005158">
    <property type="entry name" value="BTAD"/>
</dbReference>
<dbReference type="EMBL" id="WVUH01000067">
    <property type="protein sequence ID" value="MBO4206434.1"/>
    <property type="molecule type" value="Genomic_DNA"/>
</dbReference>
<keyword evidence="2" id="KW-0804">Transcription</keyword>
<dbReference type="RefSeq" id="WP_208813337.1">
    <property type="nucleotide sequence ID" value="NZ_WVUH01000067.1"/>
</dbReference>
<evidence type="ECO:0000313" key="5">
    <source>
        <dbReference type="EMBL" id="MBO4206434.1"/>
    </source>
</evidence>
<dbReference type="InterPro" id="IPR019734">
    <property type="entry name" value="TPR_rpt"/>
</dbReference>
<dbReference type="Pfam" id="PF03704">
    <property type="entry name" value="BTAD"/>
    <property type="match status" value="1"/>
</dbReference>
<dbReference type="PANTHER" id="PTHR35807">
    <property type="entry name" value="TRANSCRIPTIONAL REGULATOR REDD-RELATED"/>
    <property type="match status" value="1"/>
</dbReference>
<dbReference type="SMART" id="SM01043">
    <property type="entry name" value="BTAD"/>
    <property type="match status" value="1"/>
</dbReference>
<dbReference type="CDD" id="cd15831">
    <property type="entry name" value="BTAD"/>
    <property type="match status" value="1"/>
</dbReference>
<dbReference type="Pfam" id="PF13424">
    <property type="entry name" value="TPR_12"/>
    <property type="match status" value="2"/>
</dbReference>
<dbReference type="SMART" id="SM00028">
    <property type="entry name" value="TPR"/>
    <property type="match status" value="5"/>
</dbReference>
<evidence type="ECO:0000256" key="1">
    <source>
        <dbReference type="ARBA" id="ARBA00023015"/>
    </source>
</evidence>
<dbReference type="SUPFAM" id="SSF48452">
    <property type="entry name" value="TPR-like"/>
    <property type="match status" value="3"/>
</dbReference>
<feature type="domain" description="Bacterial transcriptional activator" evidence="4">
    <location>
        <begin position="58"/>
        <end position="202"/>
    </location>
</feature>
<name>A0ABS3VPX7_MICEH</name>
<gene>
    <name evidence="5" type="ORF">GSF22_10500</name>
</gene>
<dbReference type="PRINTS" id="PR00364">
    <property type="entry name" value="DISEASERSIST"/>
</dbReference>
<feature type="repeat" description="TPR" evidence="3">
    <location>
        <begin position="801"/>
        <end position="834"/>
    </location>
</feature>
<evidence type="ECO:0000256" key="3">
    <source>
        <dbReference type="PROSITE-ProRule" id="PRU00339"/>
    </source>
</evidence>
<dbReference type="PANTHER" id="PTHR35807:SF1">
    <property type="entry name" value="TRANSCRIPTIONAL REGULATOR REDD"/>
    <property type="match status" value="1"/>
</dbReference>
<dbReference type="Gene3D" id="1.25.40.10">
    <property type="entry name" value="Tetratricopeptide repeat domain"/>
    <property type="match status" value="3"/>
</dbReference>
<dbReference type="Gene3D" id="1.10.10.10">
    <property type="entry name" value="Winged helix-like DNA-binding domain superfamily/Winged helix DNA-binding domain"/>
    <property type="match status" value="1"/>
</dbReference>
<sequence>MTVAELVDLTWDEAPPSTARKQIQTVVSQLRLLLGDHAGGRLHTDSAGYRLEVDEARVDVLRFMTGVADARGRLSRGDLRGAADRFREVLALWRGRPLAGLPGAVVRSHANRLDELRLTALEETAEIELRLGRARHLIPELQALRDTHPLRERITGLLMTALAAEGRRADAIAVYHDTAKTLRDELGVEPAEALRDVYLEVLREPQRAAPAVDAAAGPRDGTPPAVAPAQLPLDVRGFVGREAALAELDGLADAAVSASAAVVVSALSGTAGVGKTTLAVHWAHRVRHRFPDGQLYVDLRGFDPAGAALTAGEVLHGFLTALGVPPLRIPADLVTRSALFRTLLTGRRMLILLDDARAADQVRPLLPGAPGCLVLITSRNRLTSLVAAEAAHWVPLDLLSFDEARDLLAQRVGSDRTATESDAVATIIGCCARLPLALAVAAARAATQPNLPLAVLAAELRGGDRLDALSIGDAGTDVRSVFFCSYRALSVAAARLFRLLGLHPTAEFSVAAAASLAGLPPPQVWPLLAELVRAHLASEPASGRYVLHALLHEYSSGLPHDEPPHAATGRMLDHYLHSARAADRLLEPAREQVPAGAPGAGVTVEVPADHEQALRWFTAEHRVLLAAADHATRAGFDRFAWLMADAAATFRYRRGMWHDQVAAQRHALDTATRSGDVPARGSAHIHLARAHLRLRDHDQAEAHLRAALTLCRQHNDQSGQAQTHHYFGALREQQGRYREAVRHGEQAVTLCRASGLGFGLGHALNAVAWHRARLGRHHDAIAPCREAIEVTEKLGDRSGQANAWDTLGYVQQHVGEFGSAILSYRRAIDLYQNLGDRYFESVALTHLAETHRAAGRPDSARKAYLQALDGLDELDHLDADEVRAALSRLDADGAQVWIPPFTAGG</sequence>
<accession>A0ABS3VPX7</accession>
<evidence type="ECO:0000313" key="6">
    <source>
        <dbReference type="Proteomes" id="UP000823521"/>
    </source>
</evidence>
<dbReference type="InterPro" id="IPR051677">
    <property type="entry name" value="AfsR-DnrI-RedD_regulator"/>
</dbReference>
<evidence type="ECO:0000256" key="2">
    <source>
        <dbReference type="ARBA" id="ARBA00023163"/>
    </source>
</evidence>
<dbReference type="Proteomes" id="UP000823521">
    <property type="component" value="Unassembled WGS sequence"/>
</dbReference>
<reference evidence="5 6" key="1">
    <citation type="submission" date="2019-12" db="EMBL/GenBank/DDBJ databases">
        <title>Whole genome sequencing of endophytic Actinobacterium Micromonospora sp. MPMI6T.</title>
        <authorList>
            <person name="Evv R."/>
            <person name="Podile A.R."/>
        </authorList>
    </citation>
    <scope>NUCLEOTIDE SEQUENCE [LARGE SCALE GENOMIC DNA]</scope>
    <source>
        <strain evidence="5 6">MPMI6</strain>
    </source>
</reference>
<keyword evidence="6" id="KW-1185">Reference proteome</keyword>
<protein>
    <submittedName>
        <fullName evidence="5">Tetratricopeptide repeat protein</fullName>
    </submittedName>
</protein>
<dbReference type="Gene3D" id="3.40.50.300">
    <property type="entry name" value="P-loop containing nucleotide triphosphate hydrolases"/>
    <property type="match status" value="1"/>
</dbReference>
<keyword evidence="3" id="KW-0802">TPR repeat</keyword>
<dbReference type="InterPro" id="IPR002182">
    <property type="entry name" value="NB-ARC"/>
</dbReference>
<keyword evidence="1" id="KW-0805">Transcription regulation</keyword>
<organism evidence="5 6">
    <name type="scientific">Micromonospora echinofusca</name>
    <dbReference type="NCBI Taxonomy" id="47858"/>
    <lineage>
        <taxon>Bacteria</taxon>
        <taxon>Bacillati</taxon>
        <taxon>Actinomycetota</taxon>
        <taxon>Actinomycetes</taxon>
        <taxon>Micromonosporales</taxon>
        <taxon>Micromonosporaceae</taxon>
        <taxon>Micromonospora</taxon>
    </lineage>
</organism>
<dbReference type="PROSITE" id="PS50005">
    <property type="entry name" value="TPR"/>
    <property type="match status" value="1"/>
</dbReference>
<dbReference type="Pfam" id="PF00931">
    <property type="entry name" value="NB-ARC"/>
    <property type="match status" value="1"/>
</dbReference>
<dbReference type="InterPro" id="IPR011990">
    <property type="entry name" value="TPR-like_helical_dom_sf"/>
</dbReference>